<feature type="region of interest" description="Disordered" evidence="1">
    <location>
        <begin position="77"/>
        <end position="182"/>
    </location>
</feature>
<feature type="compositionally biased region" description="Pro residues" evidence="1">
    <location>
        <begin position="83"/>
        <end position="93"/>
    </location>
</feature>
<feature type="compositionally biased region" description="Basic and acidic residues" evidence="1">
    <location>
        <begin position="161"/>
        <end position="182"/>
    </location>
</feature>
<feature type="compositionally biased region" description="Acidic residues" evidence="1">
    <location>
        <begin position="108"/>
        <end position="117"/>
    </location>
</feature>
<evidence type="ECO:0000313" key="2">
    <source>
        <dbReference type="EMBL" id="KAL1499874.1"/>
    </source>
</evidence>
<protein>
    <submittedName>
        <fullName evidence="2">Uncharacterized protein</fullName>
    </submittedName>
</protein>
<dbReference type="EMBL" id="JBGBPQ010000024">
    <property type="protein sequence ID" value="KAL1499874.1"/>
    <property type="molecule type" value="Genomic_DNA"/>
</dbReference>
<accession>A0AB34IK62</accession>
<dbReference type="AlphaFoldDB" id="A0AB34IK62"/>
<proteinExistence type="predicted"/>
<evidence type="ECO:0000313" key="3">
    <source>
        <dbReference type="Proteomes" id="UP001515480"/>
    </source>
</evidence>
<feature type="compositionally biased region" description="Low complexity" evidence="1">
    <location>
        <begin position="94"/>
        <end position="107"/>
    </location>
</feature>
<reference evidence="2 3" key="1">
    <citation type="journal article" date="2024" name="Science">
        <title>Giant polyketide synthase enzymes in the biosynthesis of giant marine polyether toxins.</title>
        <authorList>
            <person name="Fallon T.R."/>
            <person name="Shende V.V."/>
            <person name="Wierzbicki I.H."/>
            <person name="Pendleton A.L."/>
            <person name="Watervoot N.F."/>
            <person name="Auber R.P."/>
            <person name="Gonzalez D.J."/>
            <person name="Wisecaver J.H."/>
            <person name="Moore B.S."/>
        </authorList>
    </citation>
    <scope>NUCLEOTIDE SEQUENCE [LARGE SCALE GENOMIC DNA]</scope>
    <source>
        <strain evidence="2 3">12B1</strain>
    </source>
</reference>
<gene>
    <name evidence="2" type="ORF">AB1Y20_012557</name>
</gene>
<name>A0AB34IK62_PRYPA</name>
<organism evidence="2 3">
    <name type="scientific">Prymnesium parvum</name>
    <name type="common">Toxic golden alga</name>
    <dbReference type="NCBI Taxonomy" id="97485"/>
    <lineage>
        <taxon>Eukaryota</taxon>
        <taxon>Haptista</taxon>
        <taxon>Haptophyta</taxon>
        <taxon>Prymnesiophyceae</taxon>
        <taxon>Prymnesiales</taxon>
        <taxon>Prymnesiaceae</taxon>
        <taxon>Prymnesium</taxon>
    </lineage>
</organism>
<sequence length="182" mass="20226">MYEIQRPRPGALIVKAECHDTTDSVAVEQVAAPSGKGHRSPAQLAALEVARKKAIASRTSMANERKLEKIESTLAAIRQPKQAPAPPPAPVEPVEPAETAETVVEPAPDVEEPEEEIQYVRKSKAAPKKPKKRIVVVEESSDDEEEIEVRLPPKRKGKRAPRTEYDDGDERYEKTMRDLFSL</sequence>
<evidence type="ECO:0000256" key="1">
    <source>
        <dbReference type="SAM" id="MobiDB-lite"/>
    </source>
</evidence>
<dbReference type="Proteomes" id="UP001515480">
    <property type="component" value="Unassembled WGS sequence"/>
</dbReference>
<keyword evidence="3" id="KW-1185">Reference proteome</keyword>
<feature type="compositionally biased region" description="Basic residues" evidence="1">
    <location>
        <begin position="121"/>
        <end position="134"/>
    </location>
</feature>
<comment type="caution">
    <text evidence="2">The sequence shown here is derived from an EMBL/GenBank/DDBJ whole genome shotgun (WGS) entry which is preliminary data.</text>
</comment>